<gene>
    <name evidence="5" type="primary">nagA_1</name>
    <name evidence="5" type="ORF">X271_00317</name>
</gene>
<sequence length="434" mass="50385">MEKTISGYDYKNQKIRITIRNDKIANIEYLDKKDYVDDFLIIPGFIDIHTYGGYGFDWLSGKKEYAIKYLKDVALHEGVTSVVGTLPTIDVKSLRDSLENISDLMRENVNGANFLGWHIEGPFISEEKPGSFFDRLSVRKLTFYNLDKYFNNYLHTIKIMTLDPKDVDQEVLDILNTNKIKIFAGHTKAEKKDIMGKSINGITHFNHAMIKLGEKNDSLAKYGLKNKKIYIEFINDGIHNSFRETKKIYKKKDKKHLILITDSLHVKGLEDGEYVIFNRYFEKKDDAVYNNHGQIVGSVHTMLNAFKYWRLLGASLEKCIYATSTNAAELLNLNKGKIKKGYDADILILNRKDFAIKNVYVGGKELETKKEKIKREAKEEEIEKQHKEEKDVESIPIKKLLREYSKEEKKLTDRIEKEKKGENIKKDQKDENNS</sequence>
<dbReference type="SUPFAM" id="SSF51338">
    <property type="entry name" value="Composite domain of metallo-dependent hydrolases"/>
    <property type="match status" value="1"/>
</dbReference>
<dbReference type="GO" id="GO:0006046">
    <property type="term" value="P:N-acetylglucosamine catabolic process"/>
    <property type="evidence" value="ECO:0007669"/>
    <property type="project" value="TreeGrafter"/>
</dbReference>
<dbReference type="AlphaFoldDB" id="W8GFS8"/>
<dbReference type="InterPro" id="IPR032466">
    <property type="entry name" value="Metal_Hydrolase"/>
</dbReference>
<protein>
    <submittedName>
        <fullName evidence="5">N-acetylglucosamine-6-phosphate deacetylase</fullName>
        <ecNumber evidence="5">3.5.1.25</ecNumber>
    </submittedName>
</protein>
<organism evidence="5 6">
    <name type="scientific">Candidatus Hepatoplasma crinochetorum Av</name>
    <dbReference type="NCBI Taxonomy" id="1427984"/>
    <lineage>
        <taxon>Bacteria</taxon>
        <taxon>Bacillati</taxon>
        <taxon>Mycoplasmatota</taxon>
        <taxon>Mollicutes</taxon>
        <taxon>Candidatus Hepatoplasmataceae</taxon>
        <taxon>Candidatus Hepatoplasma</taxon>
    </lineage>
</organism>
<name>W8GFS8_9MOLU</name>
<dbReference type="SUPFAM" id="SSF51556">
    <property type="entry name" value="Metallo-dependent hydrolases"/>
    <property type="match status" value="1"/>
</dbReference>
<feature type="region of interest" description="Disordered" evidence="3">
    <location>
        <begin position="374"/>
        <end position="393"/>
    </location>
</feature>
<proteinExistence type="inferred from homology"/>
<dbReference type="STRING" id="1427984.X271_00317"/>
<dbReference type="InterPro" id="IPR006680">
    <property type="entry name" value="Amidohydro-rel"/>
</dbReference>
<dbReference type="InterPro" id="IPR011059">
    <property type="entry name" value="Metal-dep_hydrolase_composite"/>
</dbReference>
<dbReference type="GO" id="GO:0008448">
    <property type="term" value="F:N-acetylglucosamine-6-phosphate deacetylase activity"/>
    <property type="evidence" value="ECO:0007669"/>
    <property type="project" value="UniProtKB-EC"/>
</dbReference>
<evidence type="ECO:0000256" key="2">
    <source>
        <dbReference type="ARBA" id="ARBA00022801"/>
    </source>
</evidence>
<keyword evidence="2 5" id="KW-0378">Hydrolase</keyword>
<dbReference type="eggNOG" id="COG1820">
    <property type="taxonomic scope" value="Bacteria"/>
</dbReference>
<dbReference type="EC" id="3.5.1.25" evidence="5"/>
<feature type="domain" description="Amidohydrolase-related" evidence="4">
    <location>
        <begin position="41"/>
        <end position="365"/>
    </location>
</feature>
<dbReference type="PANTHER" id="PTHR11113">
    <property type="entry name" value="N-ACETYLGLUCOSAMINE-6-PHOSPHATE DEACETYLASE"/>
    <property type="match status" value="1"/>
</dbReference>
<keyword evidence="6" id="KW-1185">Reference proteome</keyword>
<evidence type="ECO:0000313" key="6">
    <source>
        <dbReference type="Proteomes" id="UP000019450"/>
    </source>
</evidence>
<dbReference type="Gene3D" id="3.20.20.140">
    <property type="entry name" value="Metal-dependent hydrolases"/>
    <property type="match status" value="1"/>
</dbReference>
<evidence type="ECO:0000259" key="4">
    <source>
        <dbReference type="Pfam" id="PF01979"/>
    </source>
</evidence>
<dbReference type="Gene3D" id="2.30.40.10">
    <property type="entry name" value="Urease, subunit C, domain 1"/>
    <property type="match status" value="1"/>
</dbReference>
<evidence type="ECO:0000256" key="3">
    <source>
        <dbReference type="SAM" id="MobiDB-lite"/>
    </source>
</evidence>
<dbReference type="Pfam" id="PF01979">
    <property type="entry name" value="Amidohydro_1"/>
    <property type="match status" value="1"/>
</dbReference>
<dbReference type="OrthoDB" id="9776488at2"/>
<dbReference type="EMBL" id="CP006932">
    <property type="protein sequence ID" value="AHK22423.1"/>
    <property type="molecule type" value="Genomic_DNA"/>
</dbReference>
<dbReference type="Proteomes" id="UP000019450">
    <property type="component" value="Chromosome"/>
</dbReference>
<accession>W8GFS8</accession>
<evidence type="ECO:0000256" key="1">
    <source>
        <dbReference type="ARBA" id="ARBA00010716"/>
    </source>
</evidence>
<dbReference type="HOGENOM" id="CLU_032482_2_1_14"/>
<dbReference type="PANTHER" id="PTHR11113:SF14">
    <property type="entry name" value="N-ACETYLGLUCOSAMINE-6-PHOSPHATE DEACETYLASE"/>
    <property type="match status" value="1"/>
</dbReference>
<dbReference type="KEGG" id="hcr:X271_00317"/>
<reference evidence="5 6" key="1">
    <citation type="journal article" date="2014" name="Genome Biol. Evol.">
        <title>Phylogenomics of "Candidatus Hepatoplasma crinochetorum," a Lineage of Mollicutes Associated with Noninsect Arthropods.</title>
        <authorList>
            <person name="Leclercq S."/>
            <person name="Dittmer J."/>
            <person name="Bouchon D."/>
            <person name="Cordaux R."/>
        </authorList>
    </citation>
    <scope>NUCLEOTIDE SEQUENCE [LARGE SCALE GENOMIC DNA]</scope>
    <source>
        <strain evidence="5 6">Av</strain>
    </source>
</reference>
<feature type="region of interest" description="Disordered" evidence="3">
    <location>
        <begin position="407"/>
        <end position="434"/>
    </location>
</feature>
<comment type="similarity">
    <text evidence="1">Belongs to the metallo-dependent hydrolases superfamily. NagA family.</text>
</comment>
<evidence type="ECO:0000313" key="5">
    <source>
        <dbReference type="EMBL" id="AHK22423.1"/>
    </source>
</evidence>
<dbReference type="RefSeq" id="WP_025208720.1">
    <property type="nucleotide sequence ID" value="NZ_CP006932.1"/>
</dbReference>